<dbReference type="Pfam" id="PF01580">
    <property type="entry name" value="FtsK_SpoIIIE"/>
    <property type="match status" value="1"/>
</dbReference>
<dbReference type="EMBL" id="CP045835">
    <property type="protein sequence ID" value="QGG52984.1"/>
    <property type="molecule type" value="Genomic_DNA"/>
</dbReference>
<evidence type="ECO:0000259" key="6">
    <source>
        <dbReference type="PROSITE" id="PS50901"/>
    </source>
</evidence>
<feature type="coiled-coil region" evidence="4">
    <location>
        <begin position="931"/>
        <end position="958"/>
    </location>
</feature>
<accession>A0ABX6DEK3</accession>
<evidence type="ECO:0000256" key="3">
    <source>
        <dbReference type="PROSITE-ProRule" id="PRU00289"/>
    </source>
</evidence>
<dbReference type="PANTHER" id="PTHR22683">
    <property type="entry name" value="SPORULATION PROTEIN RELATED"/>
    <property type="match status" value="1"/>
</dbReference>
<dbReference type="InterPro" id="IPR003593">
    <property type="entry name" value="AAA+_ATPase"/>
</dbReference>
<evidence type="ECO:0000256" key="1">
    <source>
        <dbReference type="ARBA" id="ARBA00022741"/>
    </source>
</evidence>
<dbReference type="CDD" id="cd01127">
    <property type="entry name" value="TrwB_TraG_TraD_VirD4"/>
    <property type="match status" value="1"/>
</dbReference>
<feature type="region of interest" description="Disordered" evidence="5">
    <location>
        <begin position="1323"/>
        <end position="1343"/>
    </location>
</feature>
<keyword evidence="2 3" id="KW-0067">ATP-binding</keyword>
<feature type="domain" description="FtsK" evidence="6">
    <location>
        <begin position="1492"/>
        <end position="1689"/>
    </location>
</feature>
<evidence type="ECO:0000256" key="4">
    <source>
        <dbReference type="SAM" id="Coils"/>
    </source>
</evidence>
<dbReference type="Proteomes" id="UP000373269">
    <property type="component" value="Chromosome"/>
</dbReference>
<reference evidence="7 8" key="1">
    <citation type="submission" date="2019-11" db="EMBL/GenBank/DDBJ databases">
        <title>Whole Genome Sequencing and Comparative Genomic Analyses of Lysinibacillus pakistanensis LZH-9, a Halotolerant Strain with Excellent COD Removal Capability.</title>
        <authorList>
            <person name="Zhou H."/>
        </authorList>
    </citation>
    <scope>NUCLEOTIDE SEQUENCE [LARGE SCALE GENOMIC DNA]</scope>
    <source>
        <strain evidence="7 8">LZH-9</strain>
    </source>
</reference>
<protein>
    <recommendedName>
        <fullName evidence="6">FtsK domain-containing protein</fullName>
    </recommendedName>
</protein>
<dbReference type="PANTHER" id="PTHR22683:SF1">
    <property type="entry name" value="TYPE VII SECRETION SYSTEM PROTEIN ESSC"/>
    <property type="match status" value="1"/>
</dbReference>
<keyword evidence="1 3" id="KW-0547">Nucleotide-binding</keyword>
<sequence length="1737" mass="200464">MEMTMKKIERSSIAGDWVFDYIKQFINENGMAVEQKTILKVEHMPNEFIPAIINSIESRKAELANDLQLVLKTVQAVEGYETLTLQEHETIVWLRNNIGKNQIIVLVVNEERPEGQSLKDIVAINESVLLSRAGLDALRSYLEDADLLSVADINQLMKFIYCYQDITDMQLYTLVDFITHVICGEVNDIHLKIAAAYPYLQLFKAKNIDLKNKQKFTKELRRNFYLGSLRKSMTQILNVEQLMNSAERFIANERVSGYSSSVWEIYKNDVARFNQDVEDFLYRKNKNLLQIEYSEAEKVFNFKENRKLKDRLMNVYETVQDRFDTLIQEAEKVDDKSRLEDQKTQSETEIIEAINAIEGKTDIETIREFRENYQTELEEAGIIRSIKSLESKLETPSEYSDVITAVLSESIVLLEGLDNQDFEGEICFKVLPRTTNLNEDLATAINFHLNLLCKFNKHVEVKLVTADETVHTTLEELTFDLEMVVINSNGELLVSEKALFALDCTMLDTKTTSFYEFIEKIKNEEPLGYVEVRDGRHEFRPFNSELELVQALAKIEDPTLSKHIQYFQDFLVQYQKLLVDVVNGQFTNDVFDALEKLVLDLLDHCYDSVNAVDKVYELFNNIATVQVLNQNDQVEQATLTVLHPMRLIGYMSKFIRLEKLYDELLDKEYAVNRVSEVADMKKYREYLIAKLGEVPPAYIARKSTGALYLLESERYGEGIYNLESSGANTLEKAELFATEVQRVTKDYLSVYPFAKDNLNVLFMYVSNESYIIKSIDNILKNTNVQKLNISIYSKEKSSLIYHRLSQWIKTREDLIVPLIHLGGLPKVEISVVPHEPDFSVPELVKNTLSDYDLAFFIDFLTQVSSSTIKKAFFETDVSPCNLTDHQWAIFDEVGYISSQGGSRHINYVAHELPEVLADFYNLQYTINKKDARLKSNKVQLLKAEITTAENEQNKLYEQMHDLFNWVVAYDKYIDPLIAKQITTKAEIIKYSIVQKAQHDVKVLISSSESVNRLLNETENYYYHDRLANRLKDLLGIKMIDSSVTQDIVLKTKTLSGASVLRSLGAGKFMHELLSIYLTLKNEEQKQAEGKIHIWSACDELDWFRTKSKRPDLLHTIIEPDIDNRKFVITLRLVELKLIHRQSYEQESMDALDQLNAGVDTLREYFGQLDTNLDKDNRLELFYKHLMHNRSYKPEELIYMRQLRMGTDWDIEFKFEKQADVYIYSHDDQFVDKTLISIGHYQDCYEEGQECNTYTRCCILNALKVPQEVAIPSVEEHAVSKFEEHLTQVAEAFGLEYEPNLTEDEEILMIPELDRDGEQHEPIIEEEENNPPTIPPNSDYKSKPSTEKEELIYPEIAALANFTESHEPLAKRMEKAQLIANNFKAKLESGLRQNNINLSIKNTIIGANIIRFEGIIPVTEKFNSIKAKESDMAIWLQIPNAPRVINEGKVVIDINRQTPDTIYFKEFMKFVREQITLDEHAEKIIVPVGLSPLNQVMFMDLNDSTPHILVAGTSGSGKSVSLNSIVLSMMCMYSEQMLKFVFIDPKQVEFNIYNGARHTERFFTDVEDTADYLEQVVKLMDERYKEISQANVRNINGYNKRLRENGYPEKQMHRLLIVFDEFADFMKHDDKDMVKRITDATQRLLQKSRAAGIHLIICTQSPKADVINTNLRNNLAGRICLRVSDSNASSVVIDEPGAEQLAGKGDYLMRGNNNRLERGMSPFLDDDTLYGLLSYFKN</sequence>
<evidence type="ECO:0000313" key="7">
    <source>
        <dbReference type="EMBL" id="QGG52984.1"/>
    </source>
</evidence>
<dbReference type="PROSITE" id="PS50901">
    <property type="entry name" value="FTSK"/>
    <property type="match status" value="1"/>
</dbReference>
<dbReference type="Gene3D" id="3.40.50.300">
    <property type="entry name" value="P-loop containing nucleotide triphosphate hydrolases"/>
    <property type="match status" value="1"/>
</dbReference>
<organism evidence="7 8">
    <name type="scientific">Lysinibacillus pakistanensis</name>
    <dbReference type="NCBI Taxonomy" id="759811"/>
    <lineage>
        <taxon>Bacteria</taxon>
        <taxon>Bacillati</taxon>
        <taxon>Bacillota</taxon>
        <taxon>Bacilli</taxon>
        <taxon>Bacillales</taxon>
        <taxon>Bacillaceae</taxon>
        <taxon>Lysinibacillus</taxon>
    </lineage>
</organism>
<dbReference type="SMART" id="SM00382">
    <property type="entry name" value="AAA"/>
    <property type="match status" value="1"/>
</dbReference>
<evidence type="ECO:0000313" key="8">
    <source>
        <dbReference type="Proteomes" id="UP000373269"/>
    </source>
</evidence>
<dbReference type="InterPro" id="IPR002543">
    <property type="entry name" value="FtsK_dom"/>
</dbReference>
<keyword evidence="8" id="KW-1185">Reference proteome</keyword>
<name>A0ABX6DEK3_9BACI</name>
<gene>
    <name evidence="7" type="ORF">GDS87_19680</name>
</gene>
<proteinExistence type="predicted"/>
<evidence type="ECO:0000256" key="5">
    <source>
        <dbReference type="SAM" id="MobiDB-lite"/>
    </source>
</evidence>
<feature type="binding site" evidence="3">
    <location>
        <begin position="1511"/>
        <end position="1518"/>
    </location>
    <ligand>
        <name>ATP</name>
        <dbReference type="ChEBI" id="CHEBI:30616"/>
    </ligand>
</feature>
<dbReference type="InterPro" id="IPR027417">
    <property type="entry name" value="P-loop_NTPase"/>
</dbReference>
<dbReference type="InterPro" id="IPR050206">
    <property type="entry name" value="FtsK/SpoIIIE/SftA"/>
</dbReference>
<evidence type="ECO:0000256" key="2">
    <source>
        <dbReference type="ARBA" id="ARBA00022840"/>
    </source>
</evidence>
<dbReference type="SUPFAM" id="SSF52540">
    <property type="entry name" value="P-loop containing nucleoside triphosphate hydrolases"/>
    <property type="match status" value="1"/>
</dbReference>
<keyword evidence="4" id="KW-0175">Coiled coil</keyword>